<proteinExistence type="predicted"/>
<evidence type="ECO:0000256" key="8">
    <source>
        <dbReference type="SAM" id="Phobius"/>
    </source>
</evidence>
<keyword evidence="7 8" id="KW-0472">Membrane</keyword>
<evidence type="ECO:0000256" key="6">
    <source>
        <dbReference type="ARBA" id="ARBA00023065"/>
    </source>
</evidence>
<evidence type="ECO:0000256" key="7">
    <source>
        <dbReference type="ARBA" id="ARBA00023136"/>
    </source>
</evidence>
<accession>A0A1M6TDQ1</accession>
<reference evidence="10" key="1">
    <citation type="submission" date="2016-11" db="EMBL/GenBank/DDBJ databases">
        <authorList>
            <person name="Varghese N."/>
            <person name="Submissions S."/>
        </authorList>
    </citation>
    <scope>NUCLEOTIDE SEQUENCE [LARGE SCALE GENOMIC DNA]</scope>
    <source>
        <strain evidence="10">UWOS</strain>
    </source>
</reference>
<comment type="subcellular location">
    <subcellularLocation>
        <location evidence="1">Cell membrane</location>
        <topology evidence="1">Multi-pass membrane protein</topology>
    </subcellularLocation>
</comment>
<dbReference type="PANTHER" id="PTHR32024:SF1">
    <property type="entry name" value="KTR SYSTEM POTASSIUM UPTAKE PROTEIN B"/>
    <property type="match status" value="1"/>
</dbReference>
<dbReference type="GO" id="GO:0030001">
    <property type="term" value="P:metal ion transport"/>
    <property type="evidence" value="ECO:0007669"/>
    <property type="project" value="UniProtKB-ARBA"/>
</dbReference>
<feature type="transmembrane region" description="Helical" evidence="8">
    <location>
        <begin position="199"/>
        <end position="221"/>
    </location>
</feature>
<evidence type="ECO:0000256" key="3">
    <source>
        <dbReference type="ARBA" id="ARBA00022475"/>
    </source>
</evidence>
<dbReference type="InterPro" id="IPR003445">
    <property type="entry name" value="Cat_transpt"/>
</dbReference>
<dbReference type="Proteomes" id="UP000184275">
    <property type="component" value="Unassembled WGS sequence"/>
</dbReference>
<keyword evidence="10" id="KW-1185">Reference proteome</keyword>
<dbReference type="GO" id="GO:0005886">
    <property type="term" value="C:plasma membrane"/>
    <property type="evidence" value="ECO:0007669"/>
    <property type="project" value="UniProtKB-SubCell"/>
</dbReference>
<feature type="transmembrane region" description="Helical" evidence="8">
    <location>
        <begin position="393"/>
        <end position="413"/>
    </location>
</feature>
<feature type="transmembrane region" description="Helical" evidence="8">
    <location>
        <begin position="85"/>
        <end position="108"/>
    </location>
</feature>
<evidence type="ECO:0000256" key="1">
    <source>
        <dbReference type="ARBA" id="ARBA00004651"/>
    </source>
</evidence>
<keyword evidence="4 8" id="KW-0812">Transmembrane</keyword>
<evidence type="ECO:0000256" key="5">
    <source>
        <dbReference type="ARBA" id="ARBA00022989"/>
    </source>
</evidence>
<dbReference type="RefSeq" id="WP_159433693.1">
    <property type="nucleotide sequence ID" value="NZ_FRAW01000009.1"/>
</dbReference>
<keyword evidence="3" id="KW-1003">Cell membrane</keyword>
<dbReference type="AlphaFoldDB" id="A0A1M6TDQ1"/>
<keyword evidence="6" id="KW-0406">Ion transport</keyword>
<evidence type="ECO:0000313" key="9">
    <source>
        <dbReference type="EMBL" id="SHK54956.1"/>
    </source>
</evidence>
<feature type="transmembrane region" description="Helical" evidence="8">
    <location>
        <begin position="296"/>
        <end position="315"/>
    </location>
</feature>
<sequence length="463" mass="49938">MILSRYKDIPTAGTVVKKKSSNPMIFLIRGYLILIVLGTILLKCPFSLKQELSFVDAFFTATSAVCVTGLSVIDIGNVLSYTGLWILAALIQVGGLGIMTFSTAILLFSGIRPGFNQQALFKSGFTSQEDIEPKKILIAILPFTFVLEGLGTASLFTQFGDLPLDERILYAVFHSVSAFCNAGFSPFANSLTDYQFNPVVNTVIMLMIFSGGVGFLAMSEIKNLFNFSTRAIQKISLHSKIVLLSTAIISLIELFSIFALEWNGAFSSLSFGQKLQSSAFIALSSRTAGFNSFDMLSLRETSVIILIICMFIGASPGSCGGGVKTTTAAVIAILGINRLFGRERTQILGRTIPEETVGKAIRVVIVYIILTFVGTLVLLLTEFPGTSVGSSPSHLLVVFFEVTSALSTCGLSLGLTPELSIFGRIFVCIFMFVGRMGALFLISAVIQKKEGGAWYAEEDIMVG</sequence>
<feature type="transmembrane region" description="Helical" evidence="8">
    <location>
        <begin position="24"/>
        <end position="42"/>
    </location>
</feature>
<dbReference type="Pfam" id="PF02386">
    <property type="entry name" value="TrkH"/>
    <property type="match status" value="1"/>
</dbReference>
<feature type="transmembrane region" description="Helical" evidence="8">
    <location>
        <begin position="241"/>
        <end position="260"/>
    </location>
</feature>
<organism evidence="9 10">
    <name type="scientific">Fibrobacter intestinalis</name>
    <dbReference type="NCBI Taxonomy" id="28122"/>
    <lineage>
        <taxon>Bacteria</taxon>
        <taxon>Pseudomonadati</taxon>
        <taxon>Fibrobacterota</taxon>
        <taxon>Fibrobacteria</taxon>
        <taxon>Fibrobacterales</taxon>
        <taxon>Fibrobacteraceae</taxon>
        <taxon>Fibrobacter</taxon>
    </lineage>
</organism>
<keyword evidence="5 8" id="KW-1133">Transmembrane helix</keyword>
<evidence type="ECO:0000256" key="4">
    <source>
        <dbReference type="ARBA" id="ARBA00022692"/>
    </source>
</evidence>
<feature type="transmembrane region" description="Helical" evidence="8">
    <location>
        <begin position="54"/>
        <end position="73"/>
    </location>
</feature>
<feature type="transmembrane region" description="Helical" evidence="8">
    <location>
        <begin position="136"/>
        <end position="156"/>
    </location>
</feature>
<evidence type="ECO:0000256" key="2">
    <source>
        <dbReference type="ARBA" id="ARBA00022448"/>
    </source>
</evidence>
<keyword evidence="2" id="KW-0813">Transport</keyword>
<feature type="transmembrane region" description="Helical" evidence="8">
    <location>
        <begin position="425"/>
        <end position="446"/>
    </location>
</feature>
<dbReference type="EMBL" id="FRAW01000009">
    <property type="protein sequence ID" value="SHK54956.1"/>
    <property type="molecule type" value="Genomic_DNA"/>
</dbReference>
<dbReference type="PANTHER" id="PTHR32024">
    <property type="entry name" value="TRK SYSTEM POTASSIUM UPTAKE PROTEIN TRKG-RELATED"/>
    <property type="match status" value="1"/>
</dbReference>
<dbReference type="GO" id="GO:0008324">
    <property type="term" value="F:monoatomic cation transmembrane transporter activity"/>
    <property type="evidence" value="ECO:0007669"/>
    <property type="project" value="InterPro"/>
</dbReference>
<feature type="transmembrane region" description="Helical" evidence="8">
    <location>
        <begin position="168"/>
        <end position="187"/>
    </location>
</feature>
<gene>
    <name evidence="9" type="ORF">SAMN05720469_10982</name>
</gene>
<feature type="transmembrane region" description="Helical" evidence="8">
    <location>
        <begin position="360"/>
        <end position="381"/>
    </location>
</feature>
<evidence type="ECO:0000313" key="10">
    <source>
        <dbReference type="Proteomes" id="UP000184275"/>
    </source>
</evidence>
<protein>
    <submittedName>
        <fullName evidence="9">Trk system potassium uptake protein TrkH</fullName>
    </submittedName>
</protein>
<name>A0A1M6TDQ1_9BACT</name>